<keyword evidence="2" id="KW-0004">4Fe-4S</keyword>
<protein>
    <submittedName>
        <fullName evidence="8">Radical SAM protein</fullName>
    </submittedName>
</protein>
<feature type="domain" description="Radical SAM core" evidence="7">
    <location>
        <begin position="19"/>
        <end position="236"/>
    </location>
</feature>
<dbReference type="NCBIfam" id="TIGR04085">
    <property type="entry name" value="rSAM_more_4Fe4S"/>
    <property type="match status" value="1"/>
</dbReference>
<dbReference type="PROSITE" id="PS51918">
    <property type="entry name" value="RADICAL_SAM"/>
    <property type="match status" value="1"/>
</dbReference>
<evidence type="ECO:0000313" key="9">
    <source>
        <dbReference type="Proteomes" id="UP000434044"/>
    </source>
</evidence>
<dbReference type="Pfam" id="PF04055">
    <property type="entry name" value="Radical_SAM"/>
    <property type="match status" value="1"/>
</dbReference>
<dbReference type="InterPro" id="IPR050377">
    <property type="entry name" value="Radical_SAM_PqqE_MftC-like"/>
</dbReference>
<evidence type="ECO:0000256" key="1">
    <source>
        <dbReference type="ARBA" id="ARBA00001966"/>
    </source>
</evidence>
<dbReference type="SMART" id="SM00729">
    <property type="entry name" value="Elp3"/>
    <property type="match status" value="1"/>
</dbReference>
<keyword evidence="3" id="KW-0949">S-adenosyl-L-methionine</keyword>
<dbReference type="SFLD" id="SFLDG01067">
    <property type="entry name" value="SPASM/twitch_domain_containing"/>
    <property type="match status" value="1"/>
</dbReference>
<keyword evidence="6" id="KW-0411">Iron-sulfur</keyword>
<gene>
    <name evidence="8" type="ORF">GJ668_13260</name>
</gene>
<dbReference type="PIRSF" id="PIRSF037420">
    <property type="entry name" value="PQQ_syn_pqqE"/>
    <property type="match status" value="1"/>
</dbReference>
<proteinExistence type="predicted"/>
<dbReference type="CDD" id="cd01335">
    <property type="entry name" value="Radical_SAM"/>
    <property type="match status" value="1"/>
</dbReference>
<dbReference type="InterPro" id="IPR007197">
    <property type="entry name" value="rSAM"/>
</dbReference>
<organism evidence="8 9">
    <name type="scientific">Allochromatium palmeri</name>
    <dbReference type="NCBI Taxonomy" id="231048"/>
    <lineage>
        <taxon>Bacteria</taxon>
        <taxon>Pseudomonadati</taxon>
        <taxon>Pseudomonadota</taxon>
        <taxon>Gammaproteobacteria</taxon>
        <taxon>Chromatiales</taxon>
        <taxon>Chromatiaceae</taxon>
        <taxon>Allochromatium</taxon>
    </lineage>
</organism>
<dbReference type="EMBL" id="WNKT01000030">
    <property type="protein sequence ID" value="MTW22054.1"/>
    <property type="molecule type" value="Genomic_DNA"/>
</dbReference>
<dbReference type="InterPro" id="IPR006638">
    <property type="entry name" value="Elp3/MiaA/NifB-like_rSAM"/>
</dbReference>
<keyword evidence="4" id="KW-0479">Metal-binding</keyword>
<dbReference type="Pfam" id="PF13186">
    <property type="entry name" value="SPASM"/>
    <property type="match status" value="1"/>
</dbReference>
<dbReference type="InterPro" id="IPR017200">
    <property type="entry name" value="PqqE-like"/>
</dbReference>
<evidence type="ECO:0000259" key="7">
    <source>
        <dbReference type="PROSITE" id="PS51918"/>
    </source>
</evidence>
<reference evidence="8 9" key="1">
    <citation type="submission" date="2019-11" db="EMBL/GenBank/DDBJ databases">
        <title>Whole-genome sequence of the anaerobic purple sulfur bacterium Allochromatium palmeri DSM 15591.</title>
        <authorList>
            <person name="Kyndt J.A."/>
            <person name="Meyer T.E."/>
        </authorList>
    </citation>
    <scope>NUCLEOTIDE SEQUENCE [LARGE SCALE GENOMIC DNA]</scope>
    <source>
        <strain evidence="8 9">DSM 15591</strain>
    </source>
</reference>
<evidence type="ECO:0000313" key="8">
    <source>
        <dbReference type="EMBL" id="MTW22054.1"/>
    </source>
</evidence>
<evidence type="ECO:0000256" key="6">
    <source>
        <dbReference type="ARBA" id="ARBA00023014"/>
    </source>
</evidence>
<comment type="cofactor">
    <cofactor evidence="1">
        <name>[4Fe-4S] cluster</name>
        <dbReference type="ChEBI" id="CHEBI:49883"/>
    </cofactor>
</comment>
<dbReference type="SFLD" id="SFLDS00029">
    <property type="entry name" value="Radical_SAM"/>
    <property type="match status" value="1"/>
</dbReference>
<dbReference type="InterPro" id="IPR058240">
    <property type="entry name" value="rSAM_sf"/>
</dbReference>
<dbReference type="AlphaFoldDB" id="A0A6N8EIA4"/>
<evidence type="ECO:0000256" key="5">
    <source>
        <dbReference type="ARBA" id="ARBA00023004"/>
    </source>
</evidence>
<dbReference type="OrthoDB" id="9792276at2"/>
<keyword evidence="9" id="KW-1185">Reference proteome</keyword>
<dbReference type="RefSeq" id="WP_155450628.1">
    <property type="nucleotide sequence ID" value="NZ_WNKT01000030.1"/>
</dbReference>
<dbReference type="Proteomes" id="UP000434044">
    <property type="component" value="Unassembled WGS sequence"/>
</dbReference>
<dbReference type="PANTHER" id="PTHR11228:SF34">
    <property type="entry name" value="TUNGSTEN-CONTAINING ALDEHYDE FERREDOXIN OXIDOREDUCTASE COFACTOR MODIFYING PROTEIN"/>
    <property type="match status" value="1"/>
</dbReference>
<evidence type="ECO:0000256" key="3">
    <source>
        <dbReference type="ARBA" id="ARBA00022691"/>
    </source>
</evidence>
<dbReference type="InterPro" id="IPR023885">
    <property type="entry name" value="4Fe4S-binding_SPASM_dom"/>
</dbReference>
<keyword evidence="5" id="KW-0408">Iron</keyword>
<accession>A0A6N8EIA4</accession>
<dbReference type="GO" id="GO:0051539">
    <property type="term" value="F:4 iron, 4 sulfur cluster binding"/>
    <property type="evidence" value="ECO:0007669"/>
    <property type="project" value="UniProtKB-KW"/>
</dbReference>
<comment type="caution">
    <text evidence="8">The sequence shown here is derived from an EMBL/GenBank/DDBJ whole genome shotgun (WGS) entry which is preliminary data.</text>
</comment>
<sequence length="353" mass="39994">MQLYNLEFTEEEIRAAAAADRLLSMEIEFSRKCNFRCPYCYVEDPTASDLEMSLKEIKDVILQAKELGAKKIIILGGEPSIYPHLVEMLRFLGELELEIELFTNGSGITEELAQVLAEERVQVVVKMNSRDAAIQDHLAGKKGASTIINQALERLHRAGYPSRELVLAASTVICRQNLGELVELWQWLREQNIEPYFEILTPQANAVKNTWLYVEAEELQNLFTRLSAIDREQFNRQWEPQPPLVGNRCMRHQVSCLVTAQGDVTPCVGVTIALGNIRRQPLGDILKNSEVMKNLKNYRQTIKGFCSTCEKSEECYGCRGAAYQMTGDYLASDPTCWRNTIAACSRKPGLDHR</sequence>
<dbReference type="SFLD" id="SFLDG01386">
    <property type="entry name" value="main_SPASM_domain-containing"/>
    <property type="match status" value="1"/>
</dbReference>
<dbReference type="GO" id="GO:0046872">
    <property type="term" value="F:metal ion binding"/>
    <property type="evidence" value="ECO:0007669"/>
    <property type="project" value="UniProtKB-KW"/>
</dbReference>
<dbReference type="PANTHER" id="PTHR11228">
    <property type="entry name" value="RADICAL SAM DOMAIN PROTEIN"/>
    <property type="match status" value="1"/>
</dbReference>
<dbReference type="GO" id="GO:0003824">
    <property type="term" value="F:catalytic activity"/>
    <property type="evidence" value="ECO:0007669"/>
    <property type="project" value="InterPro"/>
</dbReference>
<dbReference type="SUPFAM" id="SSF102114">
    <property type="entry name" value="Radical SAM enzymes"/>
    <property type="match status" value="1"/>
</dbReference>
<dbReference type="CDD" id="cd21123">
    <property type="entry name" value="SPASM_MftC-like"/>
    <property type="match status" value="1"/>
</dbReference>
<evidence type="ECO:0000256" key="4">
    <source>
        <dbReference type="ARBA" id="ARBA00022723"/>
    </source>
</evidence>
<dbReference type="Gene3D" id="3.20.20.70">
    <property type="entry name" value="Aldolase class I"/>
    <property type="match status" value="1"/>
</dbReference>
<evidence type="ECO:0000256" key="2">
    <source>
        <dbReference type="ARBA" id="ARBA00022485"/>
    </source>
</evidence>
<dbReference type="InterPro" id="IPR013785">
    <property type="entry name" value="Aldolase_TIM"/>
</dbReference>
<name>A0A6N8EIA4_9GAMM</name>